<name>A0A0A9AG64_ARUDO</name>
<sequence>MVACKTFEAFLFTSTLSFNLTNVVSQKKSS</sequence>
<dbReference type="EMBL" id="GBRH01249012">
    <property type="protein sequence ID" value="JAD48883.1"/>
    <property type="molecule type" value="Transcribed_RNA"/>
</dbReference>
<reference evidence="1" key="2">
    <citation type="journal article" date="2015" name="Data Brief">
        <title>Shoot transcriptome of the giant reed, Arundo donax.</title>
        <authorList>
            <person name="Barrero R.A."/>
            <person name="Guerrero F.D."/>
            <person name="Moolhuijzen P."/>
            <person name="Goolsby J.A."/>
            <person name="Tidwell J."/>
            <person name="Bellgard S.E."/>
            <person name="Bellgard M.I."/>
        </authorList>
    </citation>
    <scope>NUCLEOTIDE SEQUENCE</scope>
    <source>
        <tissue evidence="1">Shoot tissue taken approximately 20 cm above the soil surface</tissue>
    </source>
</reference>
<evidence type="ECO:0000313" key="1">
    <source>
        <dbReference type="EMBL" id="JAD48883.1"/>
    </source>
</evidence>
<organism evidence="1">
    <name type="scientific">Arundo donax</name>
    <name type="common">Giant reed</name>
    <name type="synonym">Donax arundinaceus</name>
    <dbReference type="NCBI Taxonomy" id="35708"/>
    <lineage>
        <taxon>Eukaryota</taxon>
        <taxon>Viridiplantae</taxon>
        <taxon>Streptophyta</taxon>
        <taxon>Embryophyta</taxon>
        <taxon>Tracheophyta</taxon>
        <taxon>Spermatophyta</taxon>
        <taxon>Magnoliopsida</taxon>
        <taxon>Liliopsida</taxon>
        <taxon>Poales</taxon>
        <taxon>Poaceae</taxon>
        <taxon>PACMAD clade</taxon>
        <taxon>Arundinoideae</taxon>
        <taxon>Arundineae</taxon>
        <taxon>Arundo</taxon>
    </lineage>
</organism>
<proteinExistence type="predicted"/>
<reference evidence="1" key="1">
    <citation type="submission" date="2014-09" db="EMBL/GenBank/DDBJ databases">
        <authorList>
            <person name="Magalhaes I.L.F."/>
            <person name="Oliveira U."/>
            <person name="Santos F.R."/>
            <person name="Vidigal T.H.D.A."/>
            <person name="Brescovit A.D."/>
            <person name="Santos A.J."/>
        </authorList>
    </citation>
    <scope>NUCLEOTIDE SEQUENCE</scope>
    <source>
        <tissue evidence="1">Shoot tissue taken approximately 20 cm above the soil surface</tissue>
    </source>
</reference>
<dbReference type="AlphaFoldDB" id="A0A0A9AG64"/>
<accession>A0A0A9AG64</accession>
<protein>
    <submittedName>
        <fullName evidence="1">Uncharacterized protein</fullName>
    </submittedName>
</protein>